<reference evidence="7 8" key="1">
    <citation type="submission" date="2012-10" db="EMBL/GenBank/DDBJ databases">
        <authorList>
            <person name="Zafar N."/>
            <person name="Inman J."/>
            <person name="Hall N."/>
            <person name="Lorenzi H."/>
            <person name="Caler E."/>
        </authorList>
    </citation>
    <scope>NUCLEOTIDE SEQUENCE [LARGE SCALE GENOMIC DNA]</scope>
    <source>
        <strain evidence="7 8">IP1</strain>
    </source>
</reference>
<sequence>MKGVVLLCLIVVTHSLSCYNNQDNSITLSEQNSCYNDMNGHVIYNKQIETVEDVNQYTLTMIKFNSPLTINFKSDVPFLINFDNSCTTDNYLFNINAKNAFSVYDFANPHTLPMTYSFQLESENFGVFRLLPNHQTTVIGTEKFNMSLGLNLSLTRDITFSSGSFLLYIYDSASIGYQFTTKITTIYDYTFQKPKQIMCKRGFLTRFGYNEKKSVEEDCSCKLSLDKVNWNYPDCELYLNYFDIYLKCTFEVINNYEVNTLIFNECLEGEIPTVTIKDNKVLSVKQLGWLNYKYGIYFNGTGTFNFEEVSGNSFFIFETINSVINLKKFVDNEPLNDFIIVTNQEITGDIVSKITKYCEGKFKRYFALGVNSLTPCQCKYNSSIGDIYDRYDCLVDSAYRDLVIPFSYTQTMKSNTRWRSINLQYDFIIKGTGSLAAKEMEITHSGSFEIPITLDKIKVPDNDKVVIFDTINTNVVIETLITNNALFIAKSKPTVESGVLAAQCGGYYRYYNGDNPMCDCIYENERFYKRDCYEVSYIKKEYIYNLITSTYTNPNLATYFANLSTKSASMNIGGLGELMIKTCDFKGITVDITIPLSCEKMYVTETTKMNSKEKVTITKLLLSNTKHINKGTIITMSNYKLLTITSAEGDECFDVISSSEELPDSLLEEQKFSFLANKHLLRYCPQEQMNDIVICNMTGTEFLKGDSFTEIYCPCFTANCLIYMRNEKIDLTGVDTSYVNTFVLENDNKNVTLDIEMYLYVLEIRGNNMKIDINSVQLDEIMEINITGNNTQIVINSEQPNEDSLIQKIFTTGNQNLITINTILTIDTMTPSQSTTIVSGDFSIAITELALTNQVIVFQGVNIKTSGKISVNEFDIDVYKTEIEKTILSIQTTISLSNVQMNEVELTGNNIVFIFENTSSVIHSIVSSKDYSLIANTICTIGTLSTSPTISVSSQLNLLSTDVSIKELIIKTGGSIYIPITTKTLTLKKITLVSRISNIEVFQIEPSDTETLSLTLETNYDISIPIETPLIMFKTLKRKITGITPICSNYIVITRFSKDEKTICKELNLYDRTCVYEDNNYYTDGDVDFSCPCSSHDSNCLIQFTSSAQHFEFTDSFSPTLFELKSNTKITNVNNKQFILKTTTSSVQIDGTNSVIQIESKTLNEIQVDFTKYFVFSSNTLGFSRKKLSGRKGVQQTISFEVDQGCLFEIFSESGTKCLKCKDGMFIINGDCLHSTIDHCISSSFVNEREFCEVCEVTYYSDFGICKKCPDNCKRCTSTSCLKCEDGTEARGNECIQVEESTHCDLYANQFCVKCDKSFYFNLNRQECIKCDVSCGHCSTQSETCDICNIDERYTRTSNDVTKCTQMTSAISVTNDNAIECGNGFYLDDGICKECSSKYEGCDLCDAQECLSCANVNHLIENKKKCVEDINCVNKSHFKCIECQNNYFIKEGVCVKYPDNCKYCNAIKCLECEKEFHLSPGGICQNVTNELCSYDSPYGCQRCSFGYYLNDLICDKCDETCKSCDKHAEVCTQCDSTVYSLEDDKCVPKESQNCTAFIPSGSGCAVCYYGYFKVNATCHKCSLNCSDCISNENNCFECGQGYYKSTKYNKCILLGDSPDCTTTNEHGCTKCNPHFYINTNNECDQCGLDCYSCLSNEKCTSCDDTFVLKNHMCVYYLTIENCIESLNSKCVKCNKNYRVSYSGDYCEYVLNIGLYIVLPIIVVLIFLTLVVIISTLLVFSILKKIERKQQDEQVTRFLITRSTIKFETEENTPLVVNKKVIPFSSENTEEIKVNEKARELLCVGNKGRSTLKMQFTQQVNEKYDIQIYPQLVTVKKGEAIEFEIVIKPLCTLKKEDKLVLTYADLRKGETKSIVFTLVINTCLSTRLDPDELIEEKKLGEGSFGVVFKGKFRENVVAIKKMKNKTDDDKKMKEFKNEVDMLDKFRSDYIVHFFGAVFMPSKICMVTEYAKYGSLQDLMNQKKSNEIDIDMKIKFMLDAAKGIEYLHNNGILHRDIKPDNILIVSLDEGMAVNGKLTDFGSSRNINMLMTNMTFTKGVGTPKYMAEEVLNKKKYKKPADIFSFAITMYECIGWCDAYPQDKYKYPWNIADLISSGKRLAKPDFIAAKYFTIITQCWCERTDLRLTASQLVAGFAKLCKELN</sequence>
<dbReference type="Gene3D" id="1.10.510.10">
    <property type="entry name" value="Transferase(Phosphotransferase) domain 1"/>
    <property type="match status" value="1"/>
</dbReference>
<gene>
    <name evidence="7" type="ORF">EIN_369420</name>
</gene>
<dbReference type="PROSITE" id="PS00107">
    <property type="entry name" value="PROTEIN_KINASE_ATP"/>
    <property type="match status" value="1"/>
</dbReference>
<dbReference type="RefSeq" id="XP_004259391.1">
    <property type="nucleotide sequence ID" value="XM_004259343.1"/>
</dbReference>
<dbReference type="InterPro" id="IPR009030">
    <property type="entry name" value="Growth_fac_rcpt_cys_sf"/>
</dbReference>
<keyword evidence="2 3" id="KW-0067">ATP-binding</keyword>
<evidence type="ECO:0000256" key="3">
    <source>
        <dbReference type="PROSITE-ProRule" id="PRU10141"/>
    </source>
</evidence>
<feature type="binding site" evidence="3">
    <location>
        <position position="1920"/>
    </location>
    <ligand>
        <name>ATP</name>
        <dbReference type="ChEBI" id="CHEBI:30616"/>
    </ligand>
</feature>
<dbReference type="InterPro" id="IPR000719">
    <property type="entry name" value="Prot_kinase_dom"/>
</dbReference>
<proteinExistence type="predicted"/>
<dbReference type="Pfam" id="PF00069">
    <property type="entry name" value="Pkinase"/>
    <property type="match status" value="1"/>
</dbReference>
<evidence type="ECO:0000313" key="7">
    <source>
        <dbReference type="EMBL" id="ELP92620.1"/>
    </source>
</evidence>
<dbReference type="SUPFAM" id="SSF57184">
    <property type="entry name" value="Growth factor receptor domain"/>
    <property type="match status" value="3"/>
</dbReference>
<dbReference type="Proteomes" id="UP000014680">
    <property type="component" value="Unassembled WGS sequence"/>
</dbReference>
<keyword evidence="4" id="KW-0812">Transmembrane</keyword>
<keyword evidence="5" id="KW-0732">Signal</keyword>
<dbReference type="SMART" id="SM00261">
    <property type="entry name" value="FU"/>
    <property type="match status" value="6"/>
</dbReference>
<dbReference type="EMBL" id="KB206332">
    <property type="protein sequence ID" value="ELP92620.1"/>
    <property type="molecule type" value="Genomic_DNA"/>
</dbReference>
<evidence type="ECO:0000256" key="4">
    <source>
        <dbReference type="SAM" id="Phobius"/>
    </source>
</evidence>
<evidence type="ECO:0000259" key="6">
    <source>
        <dbReference type="PROSITE" id="PS50011"/>
    </source>
</evidence>
<dbReference type="GO" id="GO:0005524">
    <property type="term" value="F:ATP binding"/>
    <property type="evidence" value="ECO:0007669"/>
    <property type="project" value="UniProtKB-UniRule"/>
</dbReference>
<feature type="domain" description="Protein kinase" evidence="6">
    <location>
        <begin position="1892"/>
        <end position="2155"/>
    </location>
</feature>
<dbReference type="OrthoDB" id="10401536at2759"/>
<feature type="signal peptide" evidence="5">
    <location>
        <begin position="1"/>
        <end position="15"/>
    </location>
</feature>
<keyword evidence="1 3" id="KW-0547">Nucleotide-binding</keyword>
<dbReference type="SMART" id="SM00220">
    <property type="entry name" value="S_TKc"/>
    <property type="match status" value="1"/>
</dbReference>
<evidence type="ECO:0000256" key="2">
    <source>
        <dbReference type="ARBA" id="ARBA00022840"/>
    </source>
</evidence>
<keyword evidence="4" id="KW-0472">Membrane</keyword>
<protein>
    <submittedName>
        <fullName evidence="7">Protein serine/threonine kinase, putative</fullName>
        <ecNumber evidence="7">2.7.10.2</ecNumber>
    </submittedName>
</protein>
<dbReference type="GO" id="GO:0004715">
    <property type="term" value="F:non-membrane spanning protein tyrosine kinase activity"/>
    <property type="evidence" value="ECO:0007669"/>
    <property type="project" value="UniProtKB-EC"/>
</dbReference>
<dbReference type="Gene3D" id="2.10.220.10">
    <property type="entry name" value="Hormone Receptor, Insulin-like Growth Factor Receptor 1, Chain A, domain 2"/>
    <property type="match status" value="1"/>
</dbReference>
<organism evidence="7 8">
    <name type="scientific">Entamoeba invadens IP1</name>
    <dbReference type="NCBI Taxonomy" id="370355"/>
    <lineage>
        <taxon>Eukaryota</taxon>
        <taxon>Amoebozoa</taxon>
        <taxon>Evosea</taxon>
        <taxon>Archamoebae</taxon>
        <taxon>Mastigamoebida</taxon>
        <taxon>Entamoebidae</taxon>
        <taxon>Entamoeba</taxon>
    </lineage>
</organism>
<dbReference type="EC" id="2.7.10.2" evidence="7"/>
<keyword evidence="7" id="KW-0808">Transferase</keyword>
<keyword evidence="7" id="KW-0418">Kinase</keyword>
<dbReference type="InterPro" id="IPR017441">
    <property type="entry name" value="Protein_kinase_ATP_BS"/>
</dbReference>
<name>A0A0A1UBN1_ENTIV</name>
<dbReference type="PROSITE" id="PS50011">
    <property type="entry name" value="PROTEIN_KINASE_DOM"/>
    <property type="match status" value="1"/>
</dbReference>
<dbReference type="InterPro" id="IPR008271">
    <property type="entry name" value="Ser/Thr_kinase_AS"/>
</dbReference>
<accession>A0A0A1UBN1</accession>
<feature type="chain" id="PRO_5013379949" evidence="5">
    <location>
        <begin position="16"/>
        <end position="2160"/>
    </location>
</feature>
<evidence type="ECO:0000313" key="8">
    <source>
        <dbReference type="Proteomes" id="UP000014680"/>
    </source>
</evidence>
<dbReference type="GeneID" id="14891640"/>
<keyword evidence="8" id="KW-1185">Reference proteome</keyword>
<dbReference type="PROSITE" id="PS00108">
    <property type="entry name" value="PROTEIN_KINASE_ST"/>
    <property type="match status" value="1"/>
</dbReference>
<dbReference type="SUPFAM" id="SSF56112">
    <property type="entry name" value="Protein kinase-like (PK-like)"/>
    <property type="match status" value="1"/>
</dbReference>
<evidence type="ECO:0000256" key="1">
    <source>
        <dbReference type="ARBA" id="ARBA00022741"/>
    </source>
</evidence>
<dbReference type="InterPro" id="IPR006212">
    <property type="entry name" value="Furin_repeat"/>
</dbReference>
<dbReference type="Gene3D" id="3.30.200.20">
    <property type="entry name" value="Phosphorylase Kinase, domain 1"/>
    <property type="match status" value="1"/>
</dbReference>
<dbReference type="VEuPathDB" id="AmoebaDB:EIN_369420"/>
<dbReference type="PANTHER" id="PTHR45756:SF1">
    <property type="entry name" value="PROTEIN KINASE DOMAIN CONTAINING PROTEIN"/>
    <property type="match status" value="1"/>
</dbReference>
<dbReference type="KEGG" id="eiv:EIN_369420"/>
<feature type="transmembrane region" description="Helical" evidence="4">
    <location>
        <begin position="1712"/>
        <end position="1739"/>
    </location>
</feature>
<dbReference type="InterPro" id="IPR053215">
    <property type="entry name" value="TKL_Ser/Thr_kinase"/>
</dbReference>
<evidence type="ECO:0000256" key="5">
    <source>
        <dbReference type="SAM" id="SignalP"/>
    </source>
</evidence>
<dbReference type="PANTHER" id="PTHR45756">
    <property type="entry name" value="PALMITOYLTRANSFERASE"/>
    <property type="match status" value="1"/>
</dbReference>
<dbReference type="InterPro" id="IPR011009">
    <property type="entry name" value="Kinase-like_dom_sf"/>
</dbReference>
<keyword evidence="4" id="KW-1133">Transmembrane helix</keyword>